<proteinExistence type="predicted"/>
<dbReference type="Pfam" id="PF16113">
    <property type="entry name" value="ECH_2"/>
    <property type="match status" value="1"/>
</dbReference>
<dbReference type="AlphaFoldDB" id="F1YWA6"/>
<dbReference type="PANTHER" id="PTHR43176:SF5">
    <property type="entry name" value="3-HYDROXYISOBUTYRYL-COA HYDROLASE-LIKE PROTEIN 4, MITOCHONDRIAL"/>
    <property type="match status" value="1"/>
</dbReference>
<dbReference type="NCBIfam" id="NF004127">
    <property type="entry name" value="PRK05617.1"/>
    <property type="match status" value="1"/>
</dbReference>
<dbReference type="InterPro" id="IPR045004">
    <property type="entry name" value="ECH_dom"/>
</dbReference>
<dbReference type="CDD" id="cd06558">
    <property type="entry name" value="crotonase-like"/>
    <property type="match status" value="1"/>
</dbReference>
<name>F1YWA6_9PROT</name>
<dbReference type="GO" id="GO:0006574">
    <property type="term" value="P:L-valine catabolic process"/>
    <property type="evidence" value="ECO:0007669"/>
    <property type="project" value="TreeGrafter"/>
</dbReference>
<gene>
    <name evidence="3" type="primary">yngF</name>
    <name evidence="3" type="ORF">APO_2517</name>
</gene>
<dbReference type="InterPro" id="IPR029045">
    <property type="entry name" value="ClpP/crotonase-like_dom_sf"/>
</dbReference>
<dbReference type="Gene3D" id="3.90.226.10">
    <property type="entry name" value="2-enoyl-CoA Hydratase, Chain A, domain 1"/>
    <property type="match status" value="1"/>
</dbReference>
<dbReference type="GO" id="GO:0003860">
    <property type="term" value="F:3-hydroxyisobutyryl-CoA hydrolase activity"/>
    <property type="evidence" value="ECO:0007669"/>
    <property type="project" value="InterPro"/>
</dbReference>
<evidence type="ECO:0000313" key="4">
    <source>
        <dbReference type="Proteomes" id="UP000018454"/>
    </source>
</evidence>
<keyword evidence="3" id="KW-0413">Isomerase</keyword>
<dbReference type="GO" id="GO:0016853">
    <property type="term" value="F:isomerase activity"/>
    <property type="evidence" value="ECO:0007669"/>
    <property type="project" value="UniProtKB-KW"/>
</dbReference>
<dbReference type="EMBL" id="AEUP01000036">
    <property type="protein sequence ID" value="EGE46908.1"/>
    <property type="molecule type" value="Genomic_DNA"/>
</dbReference>
<dbReference type="SUPFAM" id="SSF52096">
    <property type="entry name" value="ClpP/crotonase"/>
    <property type="match status" value="1"/>
</dbReference>
<protein>
    <submittedName>
        <fullName evidence="3">Putative enoyl-CoA hydratase/isomerase YngF</fullName>
    </submittedName>
</protein>
<organism evidence="3 4">
    <name type="scientific">Acetobacter pomorum DM001</name>
    <dbReference type="NCBI Taxonomy" id="945681"/>
    <lineage>
        <taxon>Bacteria</taxon>
        <taxon>Pseudomonadati</taxon>
        <taxon>Pseudomonadota</taxon>
        <taxon>Alphaproteobacteria</taxon>
        <taxon>Acetobacterales</taxon>
        <taxon>Acetobacteraceae</taxon>
        <taxon>Acetobacter</taxon>
    </lineage>
</organism>
<reference evidence="3 4" key="1">
    <citation type="journal article" date="2011" name="Science">
        <title>Drosophila microbiome modulates host developmental and metabolic homeostasis via insulin signaling.</title>
        <authorList>
            <person name="Shin S.C."/>
            <person name="Kim S.H."/>
            <person name="You H."/>
            <person name="Kim B."/>
            <person name="Kim A.C."/>
            <person name="Lee K.A."/>
            <person name="Yoon J.H."/>
            <person name="Ryu J.H."/>
            <person name="Lee W.J."/>
        </authorList>
    </citation>
    <scope>NUCLEOTIDE SEQUENCE [LARGE SCALE GENOMIC DNA]</scope>
    <source>
        <strain evidence="3 4">DM001</strain>
    </source>
</reference>
<comment type="caution">
    <text evidence="3">The sequence shown here is derived from an EMBL/GenBank/DDBJ whole genome shotgun (WGS) entry which is preliminary data.</text>
</comment>
<dbReference type="InterPro" id="IPR032259">
    <property type="entry name" value="HIBYL-CoA-H"/>
</dbReference>
<sequence>MFVHEIKRKAMTEQILSAVSGVTMQQEGHLGRIILDRPKRLNAVDISIANGVKAALEMWRHDPSVHTILLESSSPRAFCAGGDLRAIYDRLKAQGALAAYELMKRVYDVMLLLADYKKPIVSFLDGVAMGGGIGLGGHVRYRVVTEASVLAMPETAIGLAPDAGGSWLLARAPGFSGLRRAVTGGRLNGAEAIAMGFADVLVSSASLIDLRETLSVESAEHVFSRFHSQPESLDVQNLDSCYDAPDILQVIEKLKADGSEEAQEDLEALSRACPFSVQVAWYGWHQARAASSLHAAFVLEENMVRHMVARPDFVEGIRARLIDKDNQPVWMPPTLAEVNKQEAQNCFEK</sequence>
<evidence type="ECO:0000256" key="1">
    <source>
        <dbReference type="ARBA" id="ARBA00022801"/>
    </source>
</evidence>
<feature type="domain" description="Enoyl-CoA hydratase/isomerase" evidence="2">
    <location>
        <begin position="31"/>
        <end position="347"/>
    </location>
</feature>
<dbReference type="Proteomes" id="UP000018454">
    <property type="component" value="Unassembled WGS sequence"/>
</dbReference>
<accession>F1YWA6</accession>
<keyword evidence="1" id="KW-0378">Hydrolase</keyword>
<evidence type="ECO:0000259" key="2">
    <source>
        <dbReference type="Pfam" id="PF16113"/>
    </source>
</evidence>
<dbReference type="PANTHER" id="PTHR43176">
    <property type="entry name" value="3-HYDROXYISOBUTYRYL-COA HYDROLASE-RELATED"/>
    <property type="match status" value="1"/>
</dbReference>
<evidence type="ECO:0000313" key="3">
    <source>
        <dbReference type="EMBL" id="EGE46908.1"/>
    </source>
</evidence>